<dbReference type="SUPFAM" id="SSF53850">
    <property type="entry name" value="Periplasmic binding protein-like II"/>
    <property type="match status" value="1"/>
</dbReference>
<evidence type="ECO:0000313" key="1">
    <source>
        <dbReference type="EMBL" id="MBF8437503.1"/>
    </source>
</evidence>
<dbReference type="Gene3D" id="2.60.40.1120">
    <property type="entry name" value="Carboxypeptidase-like, regulatory domain"/>
    <property type="match status" value="1"/>
</dbReference>
<keyword evidence="2" id="KW-1185">Reference proteome</keyword>
<gene>
    <name evidence="1" type="ORF">I0Q91_10450</name>
</gene>
<dbReference type="RefSeq" id="WP_270454496.1">
    <property type="nucleotide sequence ID" value="NZ_JADPIE010000006.1"/>
</dbReference>
<dbReference type="AlphaFoldDB" id="A0A931F9E9"/>
<dbReference type="EMBL" id="JADPIE010000006">
    <property type="protein sequence ID" value="MBF8437503.1"/>
    <property type="molecule type" value="Genomic_DNA"/>
</dbReference>
<accession>A0A931F9E9</accession>
<sequence>MTTNGLVVLEKNNSEVDRQYIEYDEDNTSFHFDGLESGEYTVYVYNFNLENEEVKVQLNEGEDLSLSDPIVLEQLDKKRALETTLIMDIDEDEIADENIRLIIASAINKEAIIEKMDEHMGDDFEIEISKRLLTPTRFGFEDIDLTIDYNLEQAKEYREESEFVNEVNIDIFANEESNHRDVVAEEIESQFNDLEQLDINFNTRIVDWENFIELNSVSIIGITGYTPIFIETYVNQIDLNDKKIDGRTLEEIIDLAKLNQDNIDKVMELLLPVEKFLIDGGYVIPIAYYYEN</sequence>
<evidence type="ECO:0000313" key="2">
    <source>
        <dbReference type="Proteomes" id="UP000621436"/>
    </source>
</evidence>
<reference evidence="1" key="1">
    <citation type="submission" date="2020-11" db="EMBL/GenBank/DDBJ databases">
        <title>Halonatronomonas betainensis gen. nov., sp. nov. a novel haloalkaliphilic representative of the family Halanaerobiacae capable of betaine degradation.</title>
        <authorList>
            <person name="Boltyanskaya Y."/>
            <person name="Kevbrin V."/>
            <person name="Detkova E."/>
            <person name="Grouzdev D.S."/>
            <person name="Koziaeva V."/>
            <person name="Zhilina T."/>
        </authorList>
    </citation>
    <scope>NUCLEOTIDE SEQUENCE</scope>
    <source>
        <strain evidence="1">Z-7014</strain>
    </source>
</reference>
<proteinExistence type="predicted"/>
<organism evidence="1 2">
    <name type="scientific">Halonatronomonas betaini</name>
    <dbReference type="NCBI Taxonomy" id="2778430"/>
    <lineage>
        <taxon>Bacteria</taxon>
        <taxon>Bacillati</taxon>
        <taxon>Bacillota</taxon>
        <taxon>Clostridia</taxon>
        <taxon>Halanaerobiales</taxon>
        <taxon>Halarsenatibacteraceae</taxon>
        <taxon>Halonatronomonas</taxon>
    </lineage>
</organism>
<dbReference type="Gene3D" id="3.10.105.10">
    <property type="entry name" value="Dipeptide-binding Protein, Domain 3"/>
    <property type="match status" value="1"/>
</dbReference>
<dbReference type="Proteomes" id="UP000621436">
    <property type="component" value="Unassembled WGS sequence"/>
</dbReference>
<name>A0A931F9E9_9FIRM</name>
<comment type="caution">
    <text evidence="1">The sequence shown here is derived from an EMBL/GenBank/DDBJ whole genome shotgun (WGS) entry which is preliminary data.</text>
</comment>
<protein>
    <submittedName>
        <fullName evidence="1">Uncharacterized protein</fullName>
    </submittedName>
</protein>